<dbReference type="RefSeq" id="WP_257919435.1">
    <property type="nucleotide sequence ID" value="NZ_JAMXQV010000003.1"/>
</dbReference>
<evidence type="ECO:0000313" key="1">
    <source>
        <dbReference type="EMBL" id="MCR6482812.1"/>
    </source>
</evidence>
<gene>
    <name evidence="1" type="ORF">M8542_08280</name>
</gene>
<keyword evidence="2" id="KW-1185">Reference proteome</keyword>
<dbReference type="EMBL" id="JAMXQV010000003">
    <property type="protein sequence ID" value="MCR6482812.1"/>
    <property type="molecule type" value="Genomic_DNA"/>
</dbReference>
<organism evidence="1 2">
    <name type="scientific">Amycolatopsis iheyensis</name>
    <dbReference type="NCBI Taxonomy" id="2945988"/>
    <lineage>
        <taxon>Bacteria</taxon>
        <taxon>Bacillati</taxon>
        <taxon>Actinomycetota</taxon>
        <taxon>Actinomycetes</taxon>
        <taxon>Pseudonocardiales</taxon>
        <taxon>Pseudonocardiaceae</taxon>
        <taxon>Amycolatopsis</taxon>
    </lineage>
</organism>
<dbReference type="AlphaFoldDB" id="A0A9X2SHJ9"/>
<reference evidence="1" key="1">
    <citation type="submission" date="2022-06" db="EMBL/GenBank/DDBJ databases">
        <title>Amycolatopsis iheyaensis sp. nov., a new species of the genus Amycolatopsis isolated from soil in Iheya island, Japan.</title>
        <authorList>
            <person name="Ngamcharungchit C."/>
            <person name="Kanto H."/>
            <person name="Take A."/>
            <person name="Intra B."/>
            <person name="Matsumoto A."/>
            <person name="Panbangred W."/>
            <person name="Inahashi Y."/>
        </authorList>
    </citation>
    <scope>NUCLEOTIDE SEQUENCE</scope>
    <source>
        <strain evidence="1">OK19-0408</strain>
    </source>
</reference>
<comment type="caution">
    <text evidence="1">The sequence shown here is derived from an EMBL/GenBank/DDBJ whole genome shotgun (WGS) entry which is preliminary data.</text>
</comment>
<evidence type="ECO:0000313" key="2">
    <source>
        <dbReference type="Proteomes" id="UP001144096"/>
    </source>
</evidence>
<dbReference type="Proteomes" id="UP001144096">
    <property type="component" value="Unassembled WGS sequence"/>
</dbReference>
<protein>
    <submittedName>
        <fullName evidence="1">Uncharacterized protein</fullName>
    </submittedName>
</protein>
<proteinExistence type="predicted"/>
<accession>A0A9X2SHJ9</accession>
<name>A0A9X2SHJ9_9PSEU</name>
<sequence>MTVPPLATATASARDSLRRAVGGPWDQPAEIGAALANISASIAAIDQVLSGLARQLREPGVAVVSVDGPFRGDTAAAVETAGLWLVRAAAASAGVRTCVDNAHIAVSGLAEHREGSK</sequence>